<evidence type="ECO:0000313" key="3">
    <source>
        <dbReference type="EMBL" id="NNU60824.1"/>
    </source>
</evidence>
<feature type="signal peptide" evidence="2">
    <location>
        <begin position="1"/>
        <end position="23"/>
    </location>
</feature>
<sequence>MIRNGKKALFLKAAALLASVSLADAQGIPVIDQSAIAKQIESIVQLKSQLDALNQQIEQAQQLYGSLNKITNMADVASLLNDSSIRKALPQDFNAIESLFKGSGTGNFGNAASKFLENNSTYRTNANDFYAQELSRTQNKNAGQLSLGQQIYDAATKRIDGIDELRQQISGAADAKEIADLQARLQAESAFLQNDVLRMQGLKMVQQAEVQVDEQRKAEDWRQRMDTMGAALK</sequence>
<evidence type="ECO:0000256" key="1">
    <source>
        <dbReference type="SAM" id="Coils"/>
    </source>
</evidence>
<dbReference type="InterPro" id="IPR014158">
    <property type="entry name" value="T4SS_VirB5"/>
</dbReference>
<keyword evidence="4" id="KW-1185">Reference proteome</keyword>
<proteinExistence type="predicted"/>
<keyword evidence="1" id="KW-0175">Coiled coil</keyword>
<organism evidence="3 4">
    <name type="scientific">Ochrobactrum soli</name>
    <dbReference type="NCBI Taxonomy" id="2448455"/>
    <lineage>
        <taxon>Bacteria</taxon>
        <taxon>Pseudomonadati</taxon>
        <taxon>Pseudomonadota</taxon>
        <taxon>Alphaproteobacteria</taxon>
        <taxon>Hyphomicrobiales</taxon>
        <taxon>Brucellaceae</taxon>
        <taxon>Brucella/Ochrobactrum group</taxon>
        <taxon>Ochrobactrum</taxon>
    </lineage>
</organism>
<dbReference type="Proteomes" id="UP000574931">
    <property type="component" value="Unassembled WGS sequence"/>
</dbReference>
<evidence type="ECO:0000256" key="2">
    <source>
        <dbReference type="SAM" id="SignalP"/>
    </source>
</evidence>
<feature type="coiled-coil region" evidence="1">
    <location>
        <begin position="36"/>
        <end position="70"/>
    </location>
</feature>
<dbReference type="CDD" id="cd14262">
    <property type="entry name" value="VirB5_like"/>
    <property type="match status" value="1"/>
</dbReference>
<dbReference type="EMBL" id="JABFCY010000006">
    <property type="protein sequence ID" value="NNU60824.1"/>
    <property type="molecule type" value="Genomic_DNA"/>
</dbReference>
<accession>A0A849KTQ7</accession>
<keyword evidence="2" id="KW-0732">Signal</keyword>
<dbReference type="InterPro" id="IPR023220">
    <property type="entry name" value="T4SS_VirB5-domain"/>
</dbReference>
<protein>
    <submittedName>
        <fullName evidence="3">P-type DNA transfer protein VirB5</fullName>
    </submittedName>
</protein>
<dbReference type="SUPFAM" id="SSF101082">
    <property type="entry name" value="Typo IV secretion system protein TraC"/>
    <property type="match status" value="1"/>
</dbReference>
<name>A0A849KTQ7_9HYPH</name>
<dbReference type="RefSeq" id="WP_121539021.1">
    <property type="nucleotide sequence ID" value="NZ_JABFCY010000006.1"/>
</dbReference>
<dbReference type="Gene3D" id="1.20.58.430">
    <property type="entry name" value="Type IV secretion system, VirB5-domain"/>
    <property type="match status" value="1"/>
</dbReference>
<dbReference type="NCBIfam" id="TIGR02791">
    <property type="entry name" value="VirB5"/>
    <property type="match status" value="1"/>
</dbReference>
<comment type="caution">
    <text evidence="3">The sequence shown here is derived from an EMBL/GenBank/DDBJ whole genome shotgun (WGS) entry which is preliminary data.</text>
</comment>
<reference evidence="3 4" key="1">
    <citation type="submission" date="2020-05" db="EMBL/GenBank/DDBJ databases">
        <title>Draft Genome Sequence of Ochrobactrum soli Isolated from Stable Fly Gut.</title>
        <authorList>
            <person name="Pileggi M.T."/>
            <person name="Vazhakkala L.J."/>
            <person name="Wong C.N."/>
        </authorList>
    </citation>
    <scope>NUCLEOTIDE SEQUENCE [LARGE SCALE GENOMIC DNA]</scope>
    <source>
        <strain evidence="3 4">MTP-C0764</strain>
    </source>
</reference>
<dbReference type="Pfam" id="PF07996">
    <property type="entry name" value="T4SS"/>
    <property type="match status" value="1"/>
</dbReference>
<feature type="chain" id="PRO_5033067795" evidence="2">
    <location>
        <begin position="24"/>
        <end position="233"/>
    </location>
</feature>
<evidence type="ECO:0000313" key="4">
    <source>
        <dbReference type="Proteomes" id="UP000574931"/>
    </source>
</evidence>
<dbReference type="AlphaFoldDB" id="A0A849KTQ7"/>
<gene>
    <name evidence="3" type="primary">virB5</name>
    <name evidence="3" type="ORF">HKX02_11205</name>
</gene>